<comment type="caution">
    <text evidence="3">The sequence shown here is derived from an EMBL/GenBank/DDBJ whole genome shotgun (WGS) entry which is preliminary data.</text>
</comment>
<dbReference type="EMBL" id="BOOP01000008">
    <property type="protein sequence ID" value="GII37203.1"/>
    <property type="molecule type" value="Genomic_DNA"/>
</dbReference>
<evidence type="ECO:0000313" key="3">
    <source>
        <dbReference type="EMBL" id="GII37203.1"/>
    </source>
</evidence>
<keyword evidence="2" id="KW-0812">Transmembrane</keyword>
<evidence type="ECO:0000313" key="4">
    <source>
        <dbReference type="Proteomes" id="UP000622547"/>
    </source>
</evidence>
<keyword evidence="2" id="KW-0472">Membrane</keyword>
<evidence type="ECO:0000256" key="1">
    <source>
        <dbReference type="SAM" id="MobiDB-lite"/>
    </source>
</evidence>
<sequence>MAPNPSHTNEHHQGHRCDKKHDTNDDHFLDRFLSLIVRALADQAITPWMSFRESDKKVGMTPMVIVLALVIVGMVAGVLGVLVVGIHIEDRRKSITDQAPGLITAGTRRVLGLSIDHSACHYVTNPSHSCEACRRIHADRV</sequence>
<organism evidence="3 4">
    <name type="scientific">Planotetraspora phitsanulokensis</name>
    <dbReference type="NCBI Taxonomy" id="575192"/>
    <lineage>
        <taxon>Bacteria</taxon>
        <taxon>Bacillati</taxon>
        <taxon>Actinomycetota</taxon>
        <taxon>Actinomycetes</taxon>
        <taxon>Streptosporangiales</taxon>
        <taxon>Streptosporangiaceae</taxon>
        <taxon>Planotetraspora</taxon>
    </lineage>
</organism>
<gene>
    <name evidence="3" type="ORF">Pph01_22060</name>
</gene>
<evidence type="ECO:0000256" key="2">
    <source>
        <dbReference type="SAM" id="Phobius"/>
    </source>
</evidence>
<feature type="transmembrane region" description="Helical" evidence="2">
    <location>
        <begin position="63"/>
        <end position="86"/>
    </location>
</feature>
<proteinExistence type="predicted"/>
<protein>
    <submittedName>
        <fullName evidence="3">Uncharacterized protein</fullName>
    </submittedName>
</protein>
<keyword evidence="4" id="KW-1185">Reference proteome</keyword>
<name>A0A8J3XI41_9ACTN</name>
<dbReference type="AlphaFoldDB" id="A0A8J3XI41"/>
<reference evidence="3 4" key="1">
    <citation type="submission" date="2021-01" db="EMBL/GenBank/DDBJ databases">
        <title>Whole genome shotgun sequence of Planotetraspora phitsanulokensis NBRC 104273.</title>
        <authorList>
            <person name="Komaki H."/>
            <person name="Tamura T."/>
        </authorList>
    </citation>
    <scope>NUCLEOTIDE SEQUENCE [LARGE SCALE GENOMIC DNA]</scope>
    <source>
        <strain evidence="3 4">NBRC 104273</strain>
    </source>
</reference>
<dbReference type="Proteomes" id="UP000622547">
    <property type="component" value="Unassembled WGS sequence"/>
</dbReference>
<feature type="compositionally biased region" description="Basic and acidic residues" evidence="1">
    <location>
        <begin position="8"/>
        <end position="21"/>
    </location>
</feature>
<accession>A0A8J3XI41</accession>
<feature type="region of interest" description="Disordered" evidence="1">
    <location>
        <begin position="1"/>
        <end position="21"/>
    </location>
</feature>
<keyword evidence="2" id="KW-1133">Transmembrane helix</keyword>
<dbReference type="RefSeq" id="WP_204072897.1">
    <property type="nucleotide sequence ID" value="NZ_BAABHI010000037.1"/>
</dbReference>